<gene>
    <name evidence="1" type="ORF">V3391_17585</name>
</gene>
<name>A0ABU7WJ69_9GAMM</name>
<accession>A0ABU7WJ69</accession>
<feature type="non-terminal residue" evidence="1">
    <location>
        <position position="115"/>
    </location>
</feature>
<evidence type="ECO:0000313" key="1">
    <source>
        <dbReference type="EMBL" id="MEF3084012.1"/>
    </source>
</evidence>
<evidence type="ECO:0000313" key="2">
    <source>
        <dbReference type="Proteomes" id="UP001358324"/>
    </source>
</evidence>
<dbReference type="RefSeq" id="WP_332079749.1">
    <property type="nucleotide sequence ID" value="NZ_JAZHBM010000037.1"/>
</dbReference>
<dbReference type="Proteomes" id="UP001358324">
    <property type="component" value="Unassembled WGS sequence"/>
</dbReference>
<dbReference type="EMBL" id="JAZHBM010000037">
    <property type="protein sequence ID" value="MEF3084012.1"/>
    <property type="molecule type" value="Genomic_DNA"/>
</dbReference>
<keyword evidence="2" id="KW-1185">Reference proteome</keyword>
<sequence length="115" mass="12316">MSQWLANVAYLADSARSQQGAGKTLRKNDSRAIYVLQPQANSGRMGLRLCKGKIAADGVIRSAAAITDMFGFQQKPPAWLRPEDRHASVLFAGLLSSIWGAATVDMARDGVAALL</sequence>
<proteinExistence type="predicted"/>
<protein>
    <submittedName>
        <fullName evidence="1">Uncharacterized protein</fullName>
    </submittedName>
</protein>
<organism evidence="1 2">
    <name type="scientific">Luteimonas flava</name>
    <dbReference type="NCBI Taxonomy" id="3115822"/>
    <lineage>
        <taxon>Bacteria</taxon>
        <taxon>Pseudomonadati</taxon>
        <taxon>Pseudomonadota</taxon>
        <taxon>Gammaproteobacteria</taxon>
        <taxon>Lysobacterales</taxon>
        <taxon>Lysobacteraceae</taxon>
        <taxon>Luteimonas</taxon>
    </lineage>
</organism>
<comment type="caution">
    <text evidence="1">The sequence shown here is derived from an EMBL/GenBank/DDBJ whole genome shotgun (WGS) entry which is preliminary data.</text>
</comment>
<reference evidence="1 2" key="1">
    <citation type="submission" date="2024-01" db="EMBL/GenBank/DDBJ databases">
        <title>Novel species of the genus Luteimonas isolated from rivers.</title>
        <authorList>
            <person name="Lu H."/>
        </authorList>
    </citation>
    <scope>NUCLEOTIDE SEQUENCE [LARGE SCALE GENOMIC DNA]</scope>
    <source>
        <strain evidence="1 2">SMYT11W</strain>
    </source>
</reference>